<reference evidence="3 4" key="1">
    <citation type="submission" date="2015-08" db="EMBL/GenBank/DDBJ databases">
        <authorList>
            <person name="Babu N.S."/>
            <person name="Beckwith C.J."/>
            <person name="Beseler K.G."/>
            <person name="Brison A."/>
            <person name="Carone J.V."/>
            <person name="Caskin T.P."/>
            <person name="Diamond M."/>
            <person name="Durham M.E."/>
            <person name="Foxe J.M."/>
            <person name="Go M."/>
            <person name="Henderson B.A."/>
            <person name="Jones I.B."/>
            <person name="McGettigan J.A."/>
            <person name="Micheletti S.J."/>
            <person name="Nasrallah M.E."/>
            <person name="Ortiz D."/>
            <person name="Piller C.R."/>
            <person name="Privatt S.R."/>
            <person name="Schneider S.L."/>
            <person name="Sharp S."/>
            <person name="Smith T.C."/>
            <person name="Stanton J.D."/>
            <person name="Ullery H.E."/>
            <person name="Wilson R.J."/>
            <person name="Serrano M.G."/>
            <person name="Buck G."/>
            <person name="Lee V."/>
            <person name="Wang Y."/>
            <person name="Carvalho R."/>
            <person name="Voegtly L."/>
            <person name="Shi R."/>
            <person name="Duckworth R."/>
            <person name="Johnson A."/>
            <person name="Loviza R."/>
            <person name="Walstead R."/>
            <person name="Shah Z."/>
            <person name="Kiflezghi M."/>
            <person name="Wade K."/>
            <person name="Ball S.L."/>
            <person name="Bradley K.W."/>
            <person name="Asai D.J."/>
            <person name="Bowman C.A."/>
            <person name="Russell D.A."/>
            <person name="Pope W.H."/>
            <person name="Jacobs-Sera D."/>
            <person name="Hendrix R.W."/>
            <person name="Hatfull G.F."/>
        </authorList>
    </citation>
    <scope>NUCLEOTIDE SEQUENCE [LARGE SCALE GENOMIC DNA]</scope>
    <source>
        <strain evidence="3 4">DSM 27648</strain>
    </source>
</reference>
<proteinExistence type="predicted"/>
<gene>
    <name evidence="3" type="ORF">AKJ09_00525</name>
</gene>
<dbReference type="InterPro" id="IPR009091">
    <property type="entry name" value="RCC1/BLIP-II"/>
</dbReference>
<keyword evidence="4" id="KW-1185">Reference proteome</keyword>
<dbReference type="SUPFAM" id="SSF50985">
    <property type="entry name" value="RCC1/BLIP-II"/>
    <property type="match status" value="1"/>
</dbReference>
<dbReference type="RefSeq" id="WP_146645545.1">
    <property type="nucleotide sequence ID" value="NZ_CP012333.1"/>
</dbReference>
<dbReference type="Gene3D" id="2.130.10.30">
    <property type="entry name" value="Regulator of chromosome condensation 1/beta-lactamase-inhibitor protein II"/>
    <property type="match status" value="2"/>
</dbReference>
<dbReference type="GO" id="GO:0005737">
    <property type="term" value="C:cytoplasm"/>
    <property type="evidence" value="ECO:0007669"/>
    <property type="project" value="TreeGrafter"/>
</dbReference>
<dbReference type="PROSITE" id="PS51257">
    <property type="entry name" value="PROKAR_LIPOPROTEIN"/>
    <property type="match status" value="1"/>
</dbReference>
<dbReference type="PRINTS" id="PR00633">
    <property type="entry name" value="RCCNDNSATION"/>
</dbReference>
<dbReference type="KEGG" id="llu:AKJ09_00525"/>
<keyword evidence="2" id="KW-0732">Signal</keyword>
<dbReference type="OrthoDB" id="9758365at2"/>
<dbReference type="InterPro" id="IPR051553">
    <property type="entry name" value="Ran_GTPase-activating"/>
</dbReference>
<organism evidence="3 4">
    <name type="scientific">Labilithrix luteola</name>
    <dbReference type="NCBI Taxonomy" id="1391654"/>
    <lineage>
        <taxon>Bacteria</taxon>
        <taxon>Pseudomonadati</taxon>
        <taxon>Myxococcota</taxon>
        <taxon>Polyangia</taxon>
        <taxon>Polyangiales</taxon>
        <taxon>Labilitrichaceae</taxon>
        <taxon>Labilithrix</taxon>
    </lineage>
</organism>
<evidence type="ECO:0000313" key="3">
    <source>
        <dbReference type="EMBL" id="AKU93861.1"/>
    </source>
</evidence>
<evidence type="ECO:0000313" key="4">
    <source>
        <dbReference type="Proteomes" id="UP000064967"/>
    </source>
</evidence>
<name>A0A0K1PKE4_9BACT</name>
<feature type="chain" id="PRO_5005465604" description="BNR repeat domain protein" evidence="2">
    <location>
        <begin position="24"/>
        <end position="440"/>
    </location>
</feature>
<evidence type="ECO:0000256" key="2">
    <source>
        <dbReference type="SAM" id="SignalP"/>
    </source>
</evidence>
<feature type="region of interest" description="Disordered" evidence="1">
    <location>
        <begin position="31"/>
        <end position="60"/>
    </location>
</feature>
<dbReference type="Proteomes" id="UP000064967">
    <property type="component" value="Chromosome"/>
</dbReference>
<feature type="signal peptide" evidence="2">
    <location>
        <begin position="1"/>
        <end position="23"/>
    </location>
</feature>
<dbReference type="AlphaFoldDB" id="A0A0K1PKE4"/>
<dbReference type="Pfam" id="PF13540">
    <property type="entry name" value="RCC1_2"/>
    <property type="match status" value="1"/>
</dbReference>
<dbReference type="PANTHER" id="PTHR45982">
    <property type="entry name" value="REGULATOR OF CHROMOSOME CONDENSATION"/>
    <property type="match status" value="1"/>
</dbReference>
<dbReference type="PANTHER" id="PTHR45982:SF1">
    <property type="entry name" value="REGULATOR OF CHROMOSOME CONDENSATION"/>
    <property type="match status" value="1"/>
</dbReference>
<evidence type="ECO:0008006" key="5">
    <source>
        <dbReference type="Google" id="ProtNLM"/>
    </source>
</evidence>
<dbReference type="GO" id="GO:0005085">
    <property type="term" value="F:guanyl-nucleotide exchange factor activity"/>
    <property type="evidence" value="ECO:0007669"/>
    <property type="project" value="TreeGrafter"/>
</dbReference>
<dbReference type="InterPro" id="IPR000408">
    <property type="entry name" value="Reg_chr_condens"/>
</dbReference>
<evidence type="ECO:0000256" key="1">
    <source>
        <dbReference type="SAM" id="MobiDB-lite"/>
    </source>
</evidence>
<accession>A0A0K1PKE4</accession>
<sequence length="440" mass="44852">MKRPLRWFVLGAAPLLGALGVFACSSSDQTRENFEADGSPAPDAGPSLPPEAGPAPDADAAITDAAPHFDAASEPVQCAATPCVVQLVAGGAHYCALLSDHTVRCWGAAAPQMGDYDAGGNWHASQNSPLDMKLSNVAELSAQGNTTCARFGEGSVKCFGGNFQGAIVLDPPSTDFAPHGPTTIPISNVAHVRIVGGDTVLAIKDSGELWSWGSRTDTLGRPDVTEYVVGPGQVNLGGAKVVNAFGGIGVAFAVTEQGELLTWGSGTAMVTYPGPIPLPLPGFVNVGNGVGNGSHVCMVADGRLYCWGQNGLQSCSGVADAILSPLEIRTHGFAHAQQVSVSGQNTFVRMSDGTIQGCGSDTNGMLGTGEADAGAAASWLLVEAKGFTGHAVSVASGDSSVCVLEQGGSVQCWGANDWGQLGQGTTDTDRHASAVRVSFE</sequence>
<dbReference type="EMBL" id="CP012333">
    <property type="protein sequence ID" value="AKU93861.1"/>
    <property type="molecule type" value="Genomic_DNA"/>
</dbReference>
<dbReference type="STRING" id="1391654.AKJ09_00525"/>
<protein>
    <recommendedName>
        <fullName evidence="5">BNR repeat domain protein</fullName>
    </recommendedName>
</protein>